<evidence type="ECO:0000256" key="1">
    <source>
        <dbReference type="ARBA" id="ARBA00010833"/>
    </source>
</evidence>
<evidence type="ECO:0000313" key="6">
    <source>
        <dbReference type="EMBL" id="TRW47316.1"/>
    </source>
</evidence>
<evidence type="ECO:0000259" key="5">
    <source>
        <dbReference type="Pfam" id="PF22422"/>
    </source>
</evidence>
<proteinExistence type="inferred from homology"/>
<organism evidence="6 7">
    <name type="scientific">Georgenia yuyongxinii</name>
    <dbReference type="NCBI Taxonomy" id="2589797"/>
    <lineage>
        <taxon>Bacteria</taxon>
        <taxon>Bacillati</taxon>
        <taxon>Actinomycetota</taxon>
        <taxon>Actinomycetes</taxon>
        <taxon>Micrococcales</taxon>
        <taxon>Bogoriellaceae</taxon>
        <taxon>Georgenia</taxon>
    </lineage>
</organism>
<feature type="region of interest" description="Disordered" evidence="4">
    <location>
        <begin position="1"/>
        <end position="26"/>
    </location>
</feature>
<dbReference type="SUPFAM" id="SSF48208">
    <property type="entry name" value="Six-hairpin glycosidases"/>
    <property type="match status" value="1"/>
</dbReference>
<dbReference type="Pfam" id="PF22422">
    <property type="entry name" value="MGH1-like_GH"/>
    <property type="match status" value="1"/>
</dbReference>
<evidence type="ECO:0000256" key="4">
    <source>
        <dbReference type="SAM" id="MobiDB-lite"/>
    </source>
</evidence>
<feature type="domain" description="Mannosylglycerate hydrolase MGH1-like glycoside hydrolase" evidence="5">
    <location>
        <begin position="55"/>
        <end position="400"/>
    </location>
</feature>
<dbReference type="EMBL" id="VJXR01000003">
    <property type="protein sequence ID" value="TRW47316.1"/>
    <property type="molecule type" value="Genomic_DNA"/>
</dbReference>
<dbReference type="PANTHER" id="PTHR10412:SF11">
    <property type="entry name" value="MANNOSYL-OLIGOSACCHARIDE GLUCOSIDASE"/>
    <property type="match status" value="1"/>
</dbReference>
<dbReference type="GO" id="GO:0006487">
    <property type="term" value="P:protein N-linked glycosylation"/>
    <property type="evidence" value="ECO:0007669"/>
    <property type="project" value="TreeGrafter"/>
</dbReference>
<keyword evidence="3" id="KW-0326">Glycosidase</keyword>
<dbReference type="AlphaFoldDB" id="A0A552WXC2"/>
<accession>A0A552WXC2</accession>
<name>A0A552WXC2_9MICO</name>
<comment type="similarity">
    <text evidence="1">Belongs to the glycosyl hydrolase 63 family.</text>
</comment>
<keyword evidence="7" id="KW-1185">Reference proteome</keyword>
<dbReference type="RefSeq" id="WP_143416888.1">
    <property type="nucleotide sequence ID" value="NZ_VJXR01000003.1"/>
</dbReference>
<sequence length="409" mass="44602">MALTASGDDGAADGDDGGDVEDGHDGQGLRRHVVALLEAHWDEARGYSVPNPSIYPHLWLWDSCFHAIVWAALDDPRALRELEASLEGQLGSGLVPHMRYGDAGPDTWLGPLDRTSSLTQPPMYGHAAWVLADRGARPADELLARAVRGLDWLWERRRTELGLVYVVHPWEAGNDHSPRWDDWGAPGRTRADYDRAARTAWNKARMHDVTFAADGSAQWSSSFVACPAGFNAYVAFNLSELAGLLDDAVLAGRAAALAEAIDEHLWDEEEQLWADLPVVGGGPSARTPTSDGVMPALVTTDRARALAALRQLDDPDRFGARFGPANVARTHPAYDPDMYWRGPAWPPLSYLFWVALSRLGMPDAAAALRARTVRAAWRSGFAEYWNPEDGRGLGAVPQTWAGLVLAMGT</sequence>
<dbReference type="Gene3D" id="1.50.10.10">
    <property type="match status" value="1"/>
</dbReference>
<dbReference type="PANTHER" id="PTHR10412">
    <property type="entry name" value="MANNOSYL-OLIGOSACCHARIDE GLUCOSIDASE"/>
    <property type="match status" value="1"/>
</dbReference>
<dbReference type="GO" id="GO:0009311">
    <property type="term" value="P:oligosaccharide metabolic process"/>
    <property type="evidence" value="ECO:0007669"/>
    <property type="project" value="InterPro"/>
</dbReference>
<reference evidence="6 7" key="1">
    <citation type="submission" date="2019-07" db="EMBL/GenBank/DDBJ databases">
        <title>Georgenia wutianyii sp. nov. and Georgenia *** sp. nov. isolated from plateau pika (Ochotona curzoniae) in the Qinghai-Tibet plateau of China.</title>
        <authorList>
            <person name="Tian Z."/>
        </authorList>
    </citation>
    <scope>NUCLEOTIDE SEQUENCE [LARGE SCALE GENOMIC DNA]</scope>
    <source>
        <strain evidence="6 7">Z446</strain>
    </source>
</reference>
<evidence type="ECO:0000256" key="2">
    <source>
        <dbReference type="ARBA" id="ARBA00022801"/>
    </source>
</evidence>
<dbReference type="InterPro" id="IPR012341">
    <property type="entry name" value="6hp_glycosidase-like_sf"/>
</dbReference>
<gene>
    <name evidence="6" type="ORF">FJ693_02145</name>
</gene>
<evidence type="ECO:0000313" key="7">
    <source>
        <dbReference type="Proteomes" id="UP000318693"/>
    </source>
</evidence>
<dbReference type="GO" id="GO:0004573">
    <property type="term" value="F:Glc3Man9GlcNAc2 oligosaccharide glucosidase activity"/>
    <property type="evidence" value="ECO:0007669"/>
    <property type="project" value="InterPro"/>
</dbReference>
<comment type="caution">
    <text evidence="6">The sequence shown here is derived from an EMBL/GenBank/DDBJ whole genome shotgun (WGS) entry which is preliminary data.</text>
</comment>
<dbReference type="InterPro" id="IPR008928">
    <property type="entry name" value="6-hairpin_glycosidase_sf"/>
</dbReference>
<protein>
    <recommendedName>
        <fullName evidence="5">Mannosylglycerate hydrolase MGH1-like glycoside hydrolase domain-containing protein</fullName>
    </recommendedName>
</protein>
<dbReference type="Proteomes" id="UP000318693">
    <property type="component" value="Unassembled WGS sequence"/>
</dbReference>
<keyword evidence="2" id="KW-0378">Hydrolase</keyword>
<evidence type="ECO:0000256" key="3">
    <source>
        <dbReference type="ARBA" id="ARBA00023295"/>
    </source>
</evidence>
<dbReference type="InterPro" id="IPR004888">
    <property type="entry name" value="Glycoside_hydrolase_63"/>
</dbReference>
<feature type="compositionally biased region" description="Acidic residues" evidence="4">
    <location>
        <begin position="10"/>
        <end position="20"/>
    </location>
</feature>
<dbReference type="InterPro" id="IPR054491">
    <property type="entry name" value="MGH1-like_GH"/>
</dbReference>